<dbReference type="RefSeq" id="WP_114380050.1">
    <property type="nucleotide sequence ID" value="NZ_QPJD01000006.1"/>
</dbReference>
<dbReference type="Proteomes" id="UP000252415">
    <property type="component" value="Unassembled WGS sequence"/>
</dbReference>
<dbReference type="OrthoDB" id="2830399at2"/>
<evidence type="ECO:0000313" key="2">
    <source>
        <dbReference type="EMBL" id="RCW48443.1"/>
    </source>
</evidence>
<organism evidence="2 3">
    <name type="scientific">Paenibacillus prosopidis</name>
    <dbReference type="NCBI Taxonomy" id="630520"/>
    <lineage>
        <taxon>Bacteria</taxon>
        <taxon>Bacillati</taxon>
        <taxon>Bacillota</taxon>
        <taxon>Bacilli</taxon>
        <taxon>Bacillales</taxon>
        <taxon>Paenibacillaceae</taxon>
        <taxon>Paenibacillus</taxon>
    </lineage>
</organism>
<accession>A0A368W2Z1</accession>
<reference evidence="2 3" key="1">
    <citation type="submission" date="2018-07" db="EMBL/GenBank/DDBJ databases">
        <title>Genomic Encyclopedia of Type Strains, Phase III (KMG-III): the genomes of soil and plant-associated and newly described type strains.</title>
        <authorList>
            <person name="Whitman W."/>
        </authorList>
    </citation>
    <scope>NUCLEOTIDE SEQUENCE [LARGE SCALE GENOMIC DNA]</scope>
    <source>
        <strain evidence="2 3">CECT 7506</strain>
    </source>
</reference>
<name>A0A368W2Z1_9BACL</name>
<sequence>MAIEFMTTNQWNDSLWRLIGPVYQEAFPRGAKTETILRSMLDRGIAWLHAVLEDGRASAMAVTGIVVEGTNKVLIIDYMAVRRDMRGRSVGGQFLDKIREWAQQEQGVNTIVIEVEAEDTEANAYRMCFWEKNGFRPTAYVHKYIWVPEPYLAMVLPLNDSDTIPEDGKTLFRYITKFHEKAYRRR</sequence>
<evidence type="ECO:0000259" key="1">
    <source>
        <dbReference type="PROSITE" id="PS51186"/>
    </source>
</evidence>
<comment type="caution">
    <text evidence="2">The sequence shown here is derived from an EMBL/GenBank/DDBJ whole genome shotgun (WGS) entry which is preliminary data.</text>
</comment>
<dbReference type="SUPFAM" id="SSF55729">
    <property type="entry name" value="Acyl-CoA N-acyltransferases (Nat)"/>
    <property type="match status" value="1"/>
</dbReference>
<dbReference type="EMBL" id="QPJD01000006">
    <property type="protein sequence ID" value="RCW48443.1"/>
    <property type="molecule type" value="Genomic_DNA"/>
</dbReference>
<evidence type="ECO:0000313" key="3">
    <source>
        <dbReference type="Proteomes" id="UP000252415"/>
    </source>
</evidence>
<dbReference type="AlphaFoldDB" id="A0A368W2Z1"/>
<protein>
    <submittedName>
        <fullName evidence="2">Acetyltransferase (GNAT) family protein</fullName>
    </submittedName>
</protein>
<dbReference type="InterPro" id="IPR000182">
    <property type="entry name" value="GNAT_dom"/>
</dbReference>
<proteinExistence type="predicted"/>
<gene>
    <name evidence="2" type="ORF">DFP97_106143</name>
</gene>
<dbReference type="CDD" id="cd04301">
    <property type="entry name" value="NAT_SF"/>
    <property type="match status" value="1"/>
</dbReference>
<dbReference type="GO" id="GO:0016747">
    <property type="term" value="F:acyltransferase activity, transferring groups other than amino-acyl groups"/>
    <property type="evidence" value="ECO:0007669"/>
    <property type="project" value="InterPro"/>
</dbReference>
<dbReference type="Pfam" id="PF00583">
    <property type="entry name" value="Acetyltransf_1"/>
    <property type="match status" value="1"/>
</dbReference>
<feature type="domain" description="N-acetyltransferase" evidence="1">
    <location>
        <begin position="6"/>
        <end position="159"/>
    </location>
</feature>
<dbReference type="PROSITE" id="PS51186">
    <property type="entry name" value="GNAT"/>
    <property type="match status" value="1"/>
</dbReference>
<dbReference type="InterPro" id="IPR016181">
    <property type="entry name" value="Acyl_CoA_acyltransferase"/>
</dbReference>
<dbReference type="Gene3D" id="3.40.630.30">
    <property type="match status" value="1"/>
</dbReference>
<keyword evidence="2" id="KW-0808">Transferase</keyword>
<keyword evidence="3" id="KW-1185">Reference proteome</keyword>